<dbReference type="InterPro" id="IPR004170">
    <property type="entry name" value="WWE_dom"/>
</dbReference>
<dbReference type="CDD" id="cd01439">
    <property type="entry name" value="TCCD_inducible_PARP_like"/>
    <property type="match status" value="1"/>
</dbReference>
<feature type="compositionally biased region" description="Polar residues" evidence="5">
    <location>
        <begin position="147"/>
        <end position="156"/>
    </location>
</feature>
<dbReference type="EC" id="2.4.2.-" evidence="4"/>
<dbReference type="InterPro" id="IPR012317">
    <property type="entry name" value="Poly(ADP-ribose)pol_cat_dom"/>
</dbReference>
<dbReference type="Pfam" id="PF00644">
    <property type="entry name" value="PARP"/>
    <property type="match status" value="1"/>
</dbReference>
<feature type="domain" description="PARP catalytic" evidence="7">
    <location>
        <begin position="158"/>
        <end position="352"/>
    </location>
</feature>
<evidence type="ECO:0000256" key="4">
    <source>
        <dbReference type="RuleBase" id="RU362114"/>
    </source>
</evidence>
<dbReference type="AlphaFoldDB" id="A0A9Q1CV22"/>
<dbReference type="GO" id="GO:0005634">
    <property type="term" value="C:nucleus"/>
    <property type="evidence" value="ECO:0007669"/>
    <property type="project" value="UniProtKB-SubCell"/>
</dbReference>
<dbReference type="PROSITE" id="PS51059">
    <property type="entry name" value="PARP_CATALYTIC"/>
    <property type="match status" value="1"/>
</dbReference>
<dbReference type="Pfam" id="PF02825">
    <property type="entry name" value="WWE"/>
    <property type="match status" value="1"/>
</dbReference>
<reference evidence="8" key="1">
    <citation type="journal article" date="2023" name="Science">
        <title>Genome structures resolve the early diversification of teleost fishes.</title>
        <authorList>
            <person name="Parey E."/>
            <person name="Louis A."/>
            <person name="Montfort J."/>
            <person name="Bouchez O."/>
            <person name="Roques C."/>
            <person name="Iampietro C."/>
            <person name="Lluch J."/>
            <person name="Castinel A."/>
            <person name="Donnadieu C."/>
            <person name="Desvignes T."/>
            <person name="Floi Bucao C."/>
            <person name="Jouanno E."/>
            <person name="Wen M."/>
            <person name="Mejri S."/>
            <person name="Dirks R."/>
            <person name="Jansen H."/>
            <person name="Henkel C."/>
            <person name="Chen W.J."/>
            <person name="Zahm M."/>
            <person name="Cabau C."/>
            <person name="Klopp C."/>
            <person name="Thompson A.W."/>
            <person name="Robinson-Rechavi M."/>
            <person name="Braasch I."/>
            <person name="Lecointre G."/>
            <person name="Bobe J."/>
            <person name="Postlethwait J.H."/>
            <person name="Berthelot C."/>
            <person name="Roest Crollius H."/>
            <person name="Guiguen Y."/>
        </authorList>
    </citation>
    <scope>NUCLEOTIDE SEQUENCE</scope>
    <source>
        <strain evidence="8">Concon-B</strain>
    </source>
</reference>
<evidence type="ECO:0000313" key="8">
    <source>
        <dbReference type="EMBL" id="KAJ8249865.1"/>
    </source>
</evidence>
<keyword evidence="9" id="KW-1185">Reference proteome</keyword>
<feature type="region of interest" description="Disordered" evidence="5">
    <location>
        <begin position="131"/>
        <end position="160"/>
    </location>
</feature>
<evidence type="ECO:0000259" key="6">
    <source>
        <dbReference type="PROSITE" id="PS50918"/>
    </source>
</evidence>
<dbReference type="GO" id="GO:1990404">
    <property type="term" value="F:NAD+-protein mono-ADP-ribosyltransferase activity"/>
    <property type="evidence" value="ECO:0007669"/>
    <property type="project" value="TreeGrafter"/>
</dbReference>
<name>A0A9Q1CV22_CONCO</name>
<dbReference type="SUPFAM" id="SSF56399">
    <property type="entry name" value="ADP-ribosylation"/>
    <property type="match status" value="1"/>
</dbReference>
<evidence type="ECO:0000313" key="9">
    <source>
        <dbReference type="Proteomes" id="UP001152803"/>
    </source>
</evidence>
<dbReference type="Gene3D" id="3.30.720.50">
    <property type="match status" value="1"/>
</dbReference>
<dbReference type="InterPro" id="IPR051712">
    <property type="entry name" value="ARTD-AVP"/>
</dbReference>
<proteinExistence type="inferred from homology"/>
<dbReference type="EMBL" id="JAFJMO010000019">
    <property type="protein sequence ID" value="KAJ8249865.1"/>
    <property type="molecule type" value="Genomic_DNA"/>
</dbReference>
<evidence type="ECO:0000256" key="5">
    <source>
        <dbReference type="SAM" id="MobiDB-lite"/>
    </source>
</evidence>
<accession>A0A9Q1CV22</accession>
<evidence type="ECO:0000256" key="3">
    <source>
        <dbReference type="ARBA" id="ARBA00024347"/>
    </source>
</evidence>
<sequence length="352" mass="39863">MEAVEEAYCNPANNASKGISKVDFLTMTSGGSRVQRLSTVSSVTKPPHFILTTNWLWHWQGERGKWFEFGSEGDGDAPSITSQTLENVYLADTDREIPFTTGGQHYVLHFKDMIQENVKFKTRRPVRRRPRFLSGAEVEKKLKNGTPEASGSTPTSGVPEHWDQEALSDFEYKLTCLAAGSTEFSQVRKLFQRTMPSSTVHSIQRIQNPSLHRVFQWQKEKMQKKNGGKPVDQRLLFHGTEGALTQAICEQNFDWRMCGVHGSLYGKGSYFARDASYSDRFSKSSKGMKTMFAVQVLVGEFTRGNPTYLRPPAKGPKQSLYDSCVDSVEKPAVFVVFEKHQIYPEYIIEYSP</sequence>
<evidence type="ECO:0000256" key="2">
    <source>
        <dbReference type="ARBA" id="ARBA00023242"/>
    </source>
</evidence>
<comment type="caution">
    <text evidence="8">The sequence shown here is derived from an EMBL/GenBank/DDBJ whole genome shotgun (WGS) entry which is preliminary data.</text>
</comment>
<dbReference type="GO" id="GO:0003950">
    <property type="term" value="F:NAD+ poly-ADP-ribosyltransferase activity"/>
    <property type="evidence" value="ECO:0007669"/>
    <property type="project" value="UniProtKB-UniRule"/>
</dbReference>
<feature type="domain" description="WWE" evidence="6">
    <location>
        <begin position="42"/>
        <end position="128"/>
    </location>
</feature>
<dbReference type="InterPro" id="IPR037197">
    <property type="entry name" value="WWE_dom_sf"/>
</dbReference>
<keyword evidence="4" id="KW-0808">Transferase</keyword>
<keyword evidence="4" id="KW-0328">Glycosyltransferase</keyword>
<evidence type="ECO:0000256" key="1">
    <source>
        <dbReference type="ARBA" id="ARBA00004123"/>
    </source>
</evidence>
<organism evidence="8 9">
    <name type="scientific">Conger conger</name>
    <name type="common">Conger eel</name>
    <name type="synonym">Muraena conger</name>
    <dbReference type="NCBI Taxonomy" id="82655"/>
    <lineage>
        <taxon>Eukaryota</taxon>
        <taxon>Metazoa</taxon>
        <taxon>Chordata</taxon>
        <taxon>Craniata</taxon>
        <taxon>Vertebrata</taxon>
        <taxon>Euteleostomi</taxon>
        <taxon>Actinopterygii</taxon>
        <taxon>Neopterygii</taxon>
        <taxon>Teleostei</taxon>
        <taxon>Anguilliformes</taxon>
        <taxon>Congridae</taxon>
        <taxon>Conger</taxon>
    </lineage>
</organism>
<dbReference type="Pfam" id="PF23466">
    <property type="entry name" value="WWE_4"/>
    <property type="match status" value="1"/>
</dbReference>
<dbReference type="OrthoDB" id="6133115at2759"/>
<dbReference type="PANTHER" id="PTHR45740">
    <property type="entry name" value="POLY [ADP-RIBOSE] POLYMERASE"/>
    <property type="match status" value="1"/>
</dbReference>
<comment type="similarity">
    <text evidence="3">Belongs to the ARTD/PARP family.</text>
</comment>
<dbReference type="Gene3D" id="3.90.228.10">
    <property type="match status" value="1"/>
</dbReference>
<keyword evidence="4" id="KW-0520">NAD</keyword>
<keyword evidence="2" id="KW-0539">Nucleus</keyword>
<protein>
    <recommendedName>
        <fullName evidence="4">Poly [ADP-ribose] polymerase</fullName>
        <shortName evidence="4">PARP</shortName>
        <ecNumber evidence="4">2.4.2.-</ecNumber>
    </recommendedName>
</protein>
<evidence type="ECO:0000259" key="7">
    <source>
        <dbReference type="PROSITE" id="PS51059"/>
    </source>
</evidence>
<gene>
    <name evidence="8" type="ORF">COCON_G00230810</name>
</gene>
<dbReference type="PANTHER" id="PTHR45740:SF6">
    <property type="entry name" value="PROTEIN MONO-ADP-RIBOSYLTRANSFERASE PARP12"/>
    <property type="match status" value="1"/>
</dbReference>
<dbReference type="Proteomes" id="UP001152803">
    <property type="component" value="Unassembled WGS sequence"/>
</dbReference>
<dbReference type="PROSITE" id="PS50918">
    <property type="entry name" value="WWE"/>
    <property type="match status" value="1"/>
</dbReference>
<comment type="subcellular location">
    <subcellularLocation>
        <location evidence="1">Nucleus</location>
    </subcellularLocation>
</comment>
<dbReference type="SUPFAM" id="SSF117839">
    <property type="entry name" value="WWE domain"/>
    <property type="match status" value="1"/>
</dbReference>